<dbReference type="Pfam" id="PF02622">
    <property type="entry name" value="DUF179"/>
    <property type="match status" value="1"/>
</dbReference>
<keyword evidence="4" id="KW-1185">Reference proteome</keyword>
<evidence type="ECO:0000313" key="4">
    <source>
        <dbReference type="Proteomes" id="UP000225972"/>
    </source>
</evidence>
<dbReference type="NCBIfam" id="NF001268">
    <property type="entry name" value="PRK00228.1-4"/>
    <property type="match status" value="1"/>
</dbReference>
<name>A0A238J6Y0_9RHOB</name>
<dbReference type="EMBL" id="FXXP01000001">
    <property type="protein sequence ID" value="SMX26349.1"/>
    <property type="molecule type" value="Genomic_DNA"/>
</dbReference>
<dbReference type="SUPFAM" id="SSF143456">
    <property type="entry name" value="VC0467-like"/>
    <property type="match status" value="1"/>
</dbReference>
<proteinExistence type="inferred from homology"/>
<sequence>MRRHIPRKARLSLALCGGAGHAEGHEFERFHMVLKDATTPTNLTGHMLIAMPGMGDPRFEHSVVFLCDHSDEGAMGLIINKASDDLDMPTLLTQLSIDLKVDLKDHHVHFGGPVEVGRGFVLHSPDYKSLVTTLEVREDVHMTATQDILEDLGKGEGPAKWMMALGYAGWGPGQLEGEIAQNGWLVCECDTRIIFDLEDMEKWQAALESIGVAALALSAEGGRA</sequence>
<evidence type="ECO:0000256" key="1">
    <source>
        <dbReference type="ARBA" id="ARBA00009600"/>
    </source>
</evidence>
<dbReference type="HAMAP" id="MF_00758">
    <property type="entry name" value="UPF0301"/>
    <property type="match status" value="1"/>
</dbReference>
<dbReference type="AlphaFoldDB" id="A0A238J6Y0"/>
<protein>
    <recommendedName>
        <fullName evidence="2">UPF0301 protein TRP8649_00423</fullName>
    </recommendedName>
</protein>
<organism evidence="3 4">
    <name type="scientific">Pelagimonas phthalicica</name>
    <dbReference type="NCBI Taxonomy" id="1037362"/>
    <lineage>
        <taxon>Bacteria</taxon>
        <taxon>Pseudomonadati</taxon>
        <taxon>Pseudomonadota</taxon>
        <taxon>Alphaproteobacteria</taxon>
        <taxon>Rhodobacterales</taxon>
        <taxon>Roseobacteraceae</taxon>
        <taxon>Pelagimonas</taxon>
    </lineage>
</organism>
<dbReference type="InterPro" id="IPR003774">
    <property type="entry name" value="AlgH-like"/>
</dbReference>
<dbReference type="GO" id="GO:0005829">
    <property type="term" value="C:cytosol"/>
    <property type="evidence" value="ECO:0007669"/>
    <property type="project" value="TreeGrafter"/>
</dbReference>
<dbReference type="PANTHER" id="PTHR30327:SF1">
    <property type="entry name" value="UPF0301 PROTEIN YQGE"/>
    <property type="match status" value="1"/>
</dbReference>
<reference evidence="4" key="1">
    <citation type="submission" date="2017-05" db="EMBL/GenBank/DDBJ databases">
        <authorList>
            <person name="Rodrigo-Torres L."/>
            <person name="Arahal R. D."/>
            <person name="Lucena T."/>
        </authorList>
    </citation>
    <scope>NUCLEOTIDE SEQUENCE [LARGE SCALE GENOMIC DNA]</scope>
    <source>
        <strain evidence="4">CECT 8649</strain>
    </source>
</reference>
<gene>
    <name evidence="3" type="ORF">TRP8649_00423</name>
</gene>
<evidence type="ECO:0000313" key="3">
    <source>
        <dbReference type="EMBL" id="SMX26349.1"/>
    </source>
</evidence>
<evidence type="ECO:0000256" key="2">
    <source>
        <dbReference type="HAMAP-Rule" id="MF_00758"/>
    </source>
</evidence>
<accession>A0A238J6Y0</accession>
<comment type="similarity">
    <text evidence="1 2">Belongs to the UPF0301 (AlgH) family.</text>
</comment>
<dbReference type="PANTHER" id="PTHR30327">
    <property type="entry name" value="UNCHARACTERIZED PROTEIN YQGE"/>
    <property type="match status" value="1"/>
</dbReference>
<dbReference type="Gene3D" id="3.40.1740.10">
    <property type="entry name" value="VC0467-like"/>
    <property type="match status" value="1"/>
</dbReference>
<dbReference type="Proteomes" id="UP000225972">
    <property type="component" value="Unassembled WGS sequence"/>
</dbReference>